<dbReference type="PROSITE" id="PS51257">
    <property type="entry name" value="PROKAR_LIPOPROTEIN"/>
    <property type="match status" value="1"/>
</dbReference>
<gene>
    <name evidence="1" type="ORF">E3D00_09035</name>
</gene>
<dbReference type="Gene3D" id="1.25.40.10">
    <property type="entry name" value="Tetratricopeptide repeat domain"/>
    <property type="match status" value="1"/>
</dbReference>
<evidence type="ECO:0000313" key="1">
    <source>
        <dbReference type="EMBL" id="QDH17692.1"/>
    </source>
</evidence>
<dbReference type="OrthoDB" id="7274054at2"/>
<evidence type="ECO:0008006" key="3">
    <source>
        <dbReference type="Google" id="ProtNLM"/>
    </source>
</evidence>
<dbReference type="EMBL" id="CP038141">
    <property type="protein sequence ID" value="QDH17692.1"/>
    <property type="molecule type" value="Genomic_DNA"/>
</dbReference>
<keyword evidence="2" id="KW-1185">Reference proteome</keyword>
<reference evidence="1 2" key="1">
    <citation type="submission" date="2019-03" db="EMBL/GenBank/DDBJ databases">
        <title>The complete genome sequence of Swingsia samuiensis NBRC107927(T).</title>
        <authorList>
            <person name="Chua K.-O."/>
            <person name="Chan K.-G."/>
            <person name="See-Too W.-S."/>
        </authorList>
    </citation>
    <scope>NUCLEOTIDE SEQUENCE [LARGE SCALE GENOMIC DNA]</scope>
    <source>
        <strain evidence="1 2">AH83</strain>
    </source>
</reference>
<proteinExistence type="predicted"/>
<dbReference type="SUPFAM" id="SSF48452">
    <property type="entry name" value="TPR-like"/>
    <property type="match status" value="1"/>
</dbReference>
<name>A0A4Y6UJF1_9PROT</name>
<dbReference type="Proteomes" id="UP000316313">
    <property type="component" value="Chromosome"/>
</dbReference>
<dbReference type="AlphaFoldDB" id="A0A4Y6UJF1"/>
<sequence>MRYTVCGAFFLLLASCSSGNSGKQPDSQYEDAMETGRSVFDMGHPDQAEMQYRAAMKRALLRADPQQIHDAGFNLATSLVREKKPAQAIQEVDKTLATLSLYNYNNNLDFYLIKAAAAAQQKNWVMAEGFSLKALKSSDGSTHDQAAYLAGISADALGDRNLLAQMKEALSPAKGKTTISLDYQELSARLDVKDHHYSQALTQAMQLVQERRDALDYDGMRNALLIGAYAAEGMGNMQEAANLRQQENLSAQK</sequence>
<evidence type="ECO:0000313" key="2">
    <source>
        <dbReference type="Proteomes" id="UP000316313"/>
    </source>
</evidence>
<protein>
    <recommendedName>
        <fullName evidence="3">Tetratricopeptide repeat protein</fullName>
    </recommendedName>
</protein>
<dbReference type="RefSeq" id="WP_141461888.1">
    <property type="nucleotide sequence ID" value="NZ_CP038141.1"/>
</dbReference>
<accession>A0A4Y6UJF1</accession>
<dbReference type="KEGG" id="ssam:E3D00_09035"/>
<dbReference type="InterPro" id="IPR011990">
    <property type="entry name" value="TPR-like_helical_dom_sf"/>
</dbReference>
<organism evidence="1 2">
    <name type="scientific">Swingsia samuiensis</name>
    <dbReference type="NCBI Taxonomy" id="1293412"/>
    <lineage>
        <taxon>Bacteria</taxon>
        <taxon>Pseudomonadati</taxon>
        <taxon>Pseudomonadota</taxon>
        <taxon>Alphaproteobacteria</taxon>
        <taxon>Acetobacterales</taxon>
        <taxon>Acetobacteraceae</taxon>
        <taxon>Swingsia</taxon>
    </lineage>
</organism>